<evidence type="ECO:0000256" key="3">
    <source>
        <dbReference type="ARBA" id="ARBA00023125"/>
    </source>
</evidence>
<keyword evidence="5" id="KW-0802">TPR repeat</keyword>
<sequence>MRFRLLGPLEVWDGVAWSEVGPARQRTVLAVLLIEAGRVVRTDRLVDEIWGESPPRTATNALQGHVMRLRRLMGDSCPLVTTRQGYQLLAEDDDLDTSVFGRLVECGKRHLAQSRPYEGATRLAEALALWRGPALADVPGCPTVDTATQWLEQCRLNAAEDRIEAELSLGRHAEVVDELYRLVSEAPLRERLLAQLMLALVKCGRRGEALDAYHAGRSALMDDLGVLPGTPLLELEKEIRAGSGITTTAVRVVPAQLPADVSGFTGRTVYLEKLDKSLPTGSHLGIVTITGAAGAGKTALAVHWAHRVRHRFPDGQLYVNLRGYADGASSRPLDVLAGFLLALGVPAEDIPIDVDLAAALYRSKLADTRTLVVLDNAGDADQVRPLLPGGPGCMVVVTGRDQLRGLVALEGAHALTVEALPPTEAMTLLTRLLGDRVTAEPDSAAELASLCGCFPLTLRVVAANLSAHPQQLLADCVAMLRDGDRLGALEVAGDRRAGIRAAIGHSYAAQQESARQVFRMLGVAPGQDVTVAAVAALCAVPLDKAAALLDRLVVAHLVEEDVAGRYSMHDLLRLYAIERADAWERDLALDRLLSHYLASADAAARMLYPEKLRLPVPAHDPVSFEDHAQAMAWLDGERRNLVAAIRFAAGNGRRAIACLLADTLRGYFDIRMYTVDWLAVAQIGLNCAEPGDGRAQAAAQLSLALLAWKQSRHDQAVEHYTHALALTQSVGWLAGHGAALGNLGKVYADLGRLELAAEHHAQALAIDRRTGELTAQAIKLGNLGEVCLDLGRLDDAMSALTEALDLHRQVGSRGSESIVLRALALVHHERGDKAKAFELATEAVTVARGIGGQRQLVKALTVFAAIHHESGDDRQAAAANKEALDLAQERGDRCGEIEARIGLAAVHRITADAEQAIALARQAGARILEAKALTTLAAIQLDCGRPQEAAATARAAMAIHSETGHRLWLARTRALLDG</sequence>
<dbReference type="SMART" id="SM01043">
    <property type="entry name" value="BTAD"/>
    <property type="match status" value="1"/>
</dbReference>
<keyword evidence="2" id="KW-0805">Transcription regulation</keyword>
<dbReference type="InterPro" id="IPR051677">
    <property type="entry name" value="AfsR-DnrI-RedD_regulator"/>
</dbReference>
<evidence type="ECO:0000256" key="4">
    <source>
        <dbReference type="ARBA" id="ARBA00023163"/>
    </source>
</evidence>
<dbReference type="PROSITE" id="PS50005">
    <property type="entry name" value="TPR"/>
    <property type="match status" value="1"/>
</dbReference>
<dbReference type="Proteomes" id="UP001519332">
    <property type="component" value="Unassembled WGS sequence"/>
</dbReference>
<dbReference type="Pfam" id="PF13424">
    <property type="entry name" value="TPR_12"/>
    <property type="match status" value="2"/>
</dbReference>
<proteinExistence type="inferred from homology"/>
<dbReference type="SMART" id="SM00862">
    <property type="entry name" value="Trans_reg_C"/>
    <property type="match status" value="1"/>
</dbReference>
<dbReference type="SUPFAM" id="SSF46894">
    <property type="entry name" value="C-terminal effector domain of the bipartite response regulators"/>
    <property type="match status" value="1"/>
</dbReference>
<dbReference type="InterPro" id="IPR002182">
    <property type="entry name" value="NB-ARC"/>
</dbReference>
<feature type="repeat" description="TPR" evidence="5">
    <location>
        <begin position="737"/>
        <end position="770"/>
    </location>
</feature>
<dbReference type="InterPro" id="IPR027417">
    <property type="entry name" value="P-loop_NTPase"/>
</dbReference>
<feature type="DNA-binding region" description="OmpR/PhoB-type" evidence="6">
    <location>
        <begin position="1"/>
        <end position="90"/>
    </location>
</feature>
<dbReference type="Gene3D" id="1.25.40.10">
    <property type="entry name" value="Tetratricopeptide repeat domain"/>
    <property type="match status" value="3"/>
</dbReference>
<gene>
    <name evidence="8" type="ORF">JOF56_010862</name>
</gene>
<dbReference type="PANTHER" id="PTHR35807">
    <property type="entry name" value="TRANSCRIPTIONAL REGULATOR REDD-RELATED"/>
    <property type="match status" value="1"/>
</dbReference>
<comment type="similarity">
    <text evidence="1">Belongs to the AfsR/DnrI/RedD regulatory family.</text>
</comment>
<dbReference type="Pfam" id="PF00931">
    <property type="entry name" value="NB-ARC"/>
    <property type="match status" value="1"/>
</dbReference>
<dbReference type="InterPro" id="IPR016032">
    <property type="entry name" value="Sig_transdc_resp-reg_C-effctor"/>
</dbReference>
<dbReference type="PRINTS" id="PR00364">
    <property type="entry name" value="DISEASERSIST"/>
</dbReference>
<organism evidence="8 9">
    <name type="scientific">Kibdelosporangium banguiense</name>
    <dbReference type="NCBI Taxonomy" id="1365924"/>
    <lineage>
        <taxon>Bacteria</taxon>
        <taxon>Bacillati</taxon>
        <taxon>Actinomycetota</taxon>
        <taxon>Actinomycetes</taxon>
        <taxon>Pseudonocardiales</taxon>
        <taxon>Pseudonocardiaceae</taxon>
        <taxon>Kibdelosporangium</taxon>
    </lineage>
</organism>
<dbReference type="EMBL" id="JAGINW010000001">
    <property type="protein sequence ID" value="MBP2330477.1"/>
    <property type="molecule type" value="Genomic_DNA"/>
</dbReference>
<dbReference type="RefSeq" id="WP_209647082.1">
    <property type="nucleotide sequence ID" value="NZ_JAGINW010000001.1"/>
</dbReference>
<dbReference type="PANTHER" id="PTHR35807:SF1">
    <property type="entry name" value="TRANSCRIPTIONAL REGULATOR REDD"/>
    <property type="match status" value="1"/>
</dbReference>
<dbReference type="Gene3D" id="1.10.10.10">
    <property type="entry name" value="Winged helix-like DNA-binding domain superfamily/Winged helix DNA-binding domain"/>
    <property type="match status" value="1"/>
</dbReference>
<dbReference type="SUPFAM" id="SSF48452">
    <property type="entry name" value="TPR-like"/>
    <property type="match status" value="3"/>
</dbReference>
<comment type="caution">
    <text evidence="8">The sequence shown here is derived from an EMBL/GenBank/DDBJ whole genome shotgun (WGS) entry which is preliminary data.</text>
</comment>
<evidence type="ECO:0000256" key="2">
    <source>
        <dbReference type="ARBA" id="ARBA00023015"/>
    </source>
</evidence>
<dbReference type="InterPro" id="IPR001867">
    <property type="entry name" value="OmpR/PhoB-type_DNA-bd"/>
</dbReference>
<keyword evidence="3 6" id="KW-0238">DNA-binding</keyword>
<accession>A0ABS4U1F1</accession>
<dbReference type="InterPro" id="IPR019734">
    <property type="entry name" value="TPR_rpt"/>
</dbReference>
<keyword evidence="4" id="KW-0804">Transcription</keyword>
<evidence type="ECO:0000259" key="7">
    <source>
        <dbReference type="PROSITE" id="PS51755"/>
    </source>
</evidence>
<evidence type="ECO:0000256" key="6">
    <source>
        <dbReference type="PROSITE-ProRule" id="PRU01091"/>
    </source>
</evidence>
<dbReference type="CDD" id="cd15831">
    <property type="entry name" value="BTAD"/>
    <property type="match status" value="1"/>
</dbReference>
<name>A0ABS4U1F1_9PSEU</name>
<dbReference type="SUPFAM" id="SSF52540">
    <property type="entry name" value="P-loop containing nucleoside triphosphate hydrolases"/>
    <property type="match status" value="1"/>
</dbReference>
<dbReference type="Pfam" id="PF00486">
    <property type="entry name" value="Trans_reg_C"/>
    <property type="match status" value="1"/>
</dbReference>
<dbReference type="InterPro" id="IPR005158">
    <property type="entry name" value="BTAD"/>
</dbReference>
<dbReference type="PROSITE" id="PS51755">
    <property type="entry name" value="OMPR_PHOB"/>
    <property type="match status" value="1"/>
</dbReference>
<feature type="domain" description="OmpR/PhoB-type" evidence="7">
    <location>
        <begin position="1"/>
        <end position="90"/>
    </location>
</feature>
<dbReference type="Gene3D" id="3.40.50.300">
    <property type="entry name" value="P-loop containing nucleotide triphosphate hydrolases"/>
    <property type="match status" value="1"/>
</dbReference>
<evidence type="ECO:0000256" key="1">
    <source>
        <dbReference type="ARBA" id="ARBA00005820"/>
    </source>
</evidence>
<dbReference type="InterPro" id="IPR036388">
    <property type="entry name" value="WH-like_DNA-bd_sf"/>
</dbReference>
<evidence type="ECO:0000313" key="9">
    <source>
        <dbReference type="Proteomes" id="UP001519332"/>
    </source>
</evidence>
<reference evidence="8 9" key="1">
    <citation type="submission" date="2021-03" db="EMBL/GenBank/DDBJ databases">
        <title>Sequencing the genomes of 1000 actinobacteria strains.</title>
        <authorList>
            <person name="Klenk H.-P."/>
        </authorList>
    </citation>
    <scope>NUCLEOTIDE SEQUENCE [LARGE SCALE GENOMIC DNA]</scope>
    <source>
        <strain evidence="8 9">DSM 46670</strain>
    </source>
</reference>
<keyword evidence="9" id="KW-1185">Reference proteome</keyword>
<dbReference type="Pfam" id="PF03704">
    <property type="entry name" value="BTAD"/>
    <property type="match status" value="1"/>
</dbReference>
<dbReference type="SMART" id="SM00028">
    <property type="entry name" value="TPR"/>
    <property type="match status" value="6"/>
</dbReference>
<evidence type="ECO:0000256" key="5">
    <source>
        <dbReference type="PROSITE-ProRule" id="PRU00339"/>
    </source>
</evidence>
<protein>
    <submittedName>
        <fullName evidence="8">DNA-binding SARP family transcriptional activator/tetratricopeptide (TPR) repeat protein</fullName>
    </submittedName>
</protein>
<dbReference type="GO" id="GO:0003677">
    <property type="term" value="F:DNA binding"/>
    <property type="evidence" value="ECO:0007669"/>
    <property type="project" value="UniProtKB-KW"/>
</dbReference>
<dbReference type="InterPro" id="IPR011990">
    <property type="entry name" value="TPR-like_helical_dom_sf"/>
</dbReference>
<evidence type="ECO:0000313" key="8">
    <source>
        <dbReference type="EMBL" id="MBP2330477.1"/>
    </source>
</evidence>